<dbReference type="AlphaFoldDB" id="A0A2A6J8A8"/>
<evidence type="ECO:0000313" key="4">
    <source>
        <dbReference type="EMBL" id="PDT02231.1"/>
    </source>
</evidence>
<dbReference type="Pfam" id="PF01968">
    <property type="entry name" value="Hydantoinase_A"/>
    <property type="match status" value="1"/>
</dbReference>
<dbReference type="GO" id="GO:0017168">
    <property type="term" value="F:5-oxoprolinase (ATP-hydrolyzing) activity"/>
    <property type="evidence" value="ECO:0007669"/>
    <property type="project" value="TreeGrafter"/>
</dbReference>
<dbReference type="PANTHER" id="PTHR11365">
    <property type="entry name" value="5-OXOPROLINASE RELATED"/>
    <property type="match status" value="1"/>
</dbReference>
<gene>
    <name evidence="4" type="ORF">CO666_20865</name>
</gene>
<accession>A0A2A6J8A8</accession>
<dbReference type="InterPro" id="IPR045079">
    <property type="entry name" value="Oxoprolinase-like"/>
</dbReference>
<keyword evidence="5" id="KW-1185">Reference proteome</keyword>
<evidence type="ECO:0000259" key="1">
    <source>
        <dbReference type="Pfam" id="PF01968"/>
    </source>
</evidence>
<dbReference type="SUPFAM" id="SSF53067">
    <property type="entry name" value="Actin-like ATPase domain"/>
    <property type="match status" value="1"/>
</dbReference>
<dbReference type="InterPro" id="IPR002821">
    <property type="entry name" value="Hydantoinase_A"/>
</dbReference>
<evidence type="ECO:0000259" key="3">
    <source>
        <dbReference type="Pfam" id="PF19278"/>
    </source>
</evidence>
<dbReference type="InterPro" id="IPR008040">
    <property type="entry name" value="Hydant_A_N"/>
</dbReference>
<dbReference type="PANTHER" id="PTHR11365:SF23">
    <property type="entry name" value="HYPOTHETICAL 5-OXOPROLINASE (EUROFUNG)-RELATED"/>
    <property type="match status" value="1"/>
</dbReference>
<feature type="domain" description="Acetophenone carboxylase-like C-terminal" evidence="3">
    <location>
        <begin position="559"/>
        <end position="704"/>
    </location>
</feature>
<feature type="domain" description="Hydantoinase A/oxoprolinase" evidence="1">
    <location>
        <begin position="228"/>
        <end position="520"/>
    </location>
</feature>
<evidence type="ECO:0000313" key="5">
    <source>
        <dbReference type="Proteomes" id="UP000220768"/>
    </source>
</evidence>
<comment type="caution">
    <text evidence="4">The sequence shown here is derived from an EMBL/GenBank/DDBJ whole genome shotgun (WGS) entry which is preliminary data.</text>
</comment>
<dbReference type="GO" id="GO:0005829">
    <property type="term" value="C:cytosol"/>
    <property type="evidence" value="ECO:0007669"/>
    <property type="project" value="TreeGrafter"/>
</dbReference>
<organism evidence="4 5">
    <name type="scientific">Rhizobium chutanense</name>
    <dbReference type="NCBI Taxonomy" id="2035448"/>
    <lineage>
        <taxon>Bacteria</taxon>
        <taxon>Pseudomonadati</taxon>
        <taxon>Pseudomonadota</taxon>
        <taxon>Alphaproteobacteria</taxon>
        <taxon>Hyphomicrobiales</taxon>
        <taxon>Rhizobiaceae</taxon>
        <taxon>Rhizobium/Agrobacterium group</taxon>
        <taxon>Rhizobium</taxon>
    </lineage>
</organism>
<proteinExistence type="predicted"/>
<reference evidence="4 5" key="1">
    <citation type="submission" date="2017-09" db="EMBL/GenBank/DDBJ databases">
        <title>Comparative genomics of rhizobia isolated from Phaseolus vulgaris in China.</title>
        <authorList>
            <person name="Tong W."/>
        </authorList>
    </citation>
    <scope>NUCLEOTIDE SEQUENCE [LARGE SCALE GENOMIC DNA]</scope>
    <source>
        <strain evidence="4 5">C5</strain>
    </source>
</reference>
<protein>
    <submittedName>
        <fullName evidence="4">Methylhydantoinase</fullName>
    </submittedName>
</protein>
<dbReference type="Pfam" id="PF05378">
    <property type="entry name" value="Hydant_A_N"/>
    <property type="match status" value="1"/>
</dbReference>
<name>A0A2A6J8A8_9HYPH</name>
<dbReference type="Proteomes" id="UP000220768">
    <property type="component" value="Unassembled WGS sequence"/>
</dbReference>
<dbReference type="InterPro" id="IPR049517">
    <property type="entry name" value="ACX-like_C"/>
</dbReference>
<evidence type="ECO:0000259" key="2">
    <source>
        <dbReference type="Pfam" id="PF05378"/>
    </source>
</evidence>
<dbReference type="GO" id="GO:0006749">
    <property type="term" value="P:glutathione metabolic process"/>
    <property type="evidence" value="ECO:0007669"/>
    <property type="project" value="TreeGrafter"/>
</dbReference>
<dbReference type="Pfam" id="PF19278">
    <property type="entry name" value="Hydant_A_C"/>
    <property type="match status" value="1"/>
</dbReference>
<feature type="domain" description="Hydantoinase/oxoprolinase N-terminal" evidence="2">
    <location>
        <begin position="31"/>
        <end position="206"/>
    </location>
</feature>
<dbReference type="EMBL" id="NWSV01000015">
    <property type="protein sequence ID" value="PDT02231.1"/>
    <property type="molecule type" value="Genomic_DNA"/>
</dbReference>
<sequence>MAAAAPIAGRGRHLKREVGNNTVNITPRNCRVGVDIGGTFTDIALDLDGTLHSTKVLTDYTAPERAILKGVKAVAEMAGIALSEIGILIHGTTLATNALIERRGARTAFVTTEGFRDVLEMRTENRFEQYDLNISLPPALIARADRLVVRERIDAAGRLLLPLDEASVAAAVEKIAEGAYESVAIGFIHAYANGAHEAAVRDAILKRLPEISVSISSEVSPQMREFERFNTVCANAYVKPAIKSYLDRLVVSLKEIGVGCPVFMIHSGGGIVSVESASEFPVRLVESGPAGGAIFAADIARRHGLDAVLSFDMGGTTAKICLIENQVPKTAKTFEVARTYRFRKGSGMPISIPVVEMVEIGAGGGSIASVDGMRQIRVGPHSAASEPGPACYQRGGKNPTVTDADLILGKLDPENFAGGAIPLSVDASRNAMRDDIGAVIGLDPEAAAYGTCEMVDENMANAGRVHTVENGKDISDFTMITFGGAGPLHAARLCEKMGISTFLVPPGAGVGSAIGFLKAPFGYEAVRSSVFNLSNFDFAEANRLLDAMKSEAIGFVEGGLEAGAPVIERTLFMRYAGQGWDIPVPLEADRFDAASAGRIAAAFQAEYERFFGRAIEGLDVEIVSWSVKAASPLPPVARVASIAEGGTVSPRQRRRLFEAAQGAYLEAGIHERQDLKPGDVVAGPAVIVERETSSVLTSAFKAIVQNDGCLLVTRQ</sequence>
<dbReference type="InterPro" id="IPR043129">
    <property type="entry name" value="ATPase_NBD"/>
</dbReference>